<feature type="transmembrane region" description="Helical" evidence="1">
    <location>
        <begin position="14"/>
        <end position="35"/>
    </location>
</feature>
<keyword evidence="1" id="KW-0812">Transmembrane</keyword>
<proteinExistence type="predicted"/>
<dbReference type="EMBL" id="BAAAYX010000012">
    <property type="protein sequence ID" value="GAA3707961.1"/>
    <property type="molecule type" value="Genomic_DNA"/>
</dbReference>
<keyword evidence="3" id="KW-1185">Reference proteome</keyword>
<accession>A0ABP7DR68</accession>
<evidence type="ECO:0000313" key="2">
    <source>
        <dbReference type="EMBL" id="GAA3707961.1"/>
    </source>
</evidence>
<evidence type="ECO:0000313" key="3">
    <source>
        <dbReference type="Proteomes" id="UP001500051"/>
    </source>
</evidence>
<keyword evidence="1" id="KW-1133">Transmembrane helix</keyword>
<protein>
    <submittedName>
        <fullName evidence="2">Uncharacterized protein</fullName>
    </submittedName>
</protein>
<feature type="transmembrane region" description="Helical" evidence="1">
    <location>
        <begin position="71"/>
        <end position="89"/>
    </location>
</feature>
<feature type="transmembrane region" description="Helical" evidence="1">
    <location>
        <begin position="41"/>
        <end position="64"/>
    </location>
</feature>
<comment type="caution">
    <text evidence="2">The sequence shown here is derived from an EMBL/GenBank/DDBJ whole genome shotgun (WGS) entry which is preliminary data.</text>
</comment>
<sequence>MTDDVRATTDGRRVLSLVVGGLAMAALLVIGFYYLASGLVAPLWAVVGLMIIWVALVVLGIRWFRSHPWRLVALPVIAVLVWLGALTLGERLLGWTA</sequence>
<gene>
    <name evidence="2" type="ORF">GCM10022204_27530</name>
</gene>
<evidence type="ECO:0000256" key="1">
    <source>
        <dbReference type="SAM" id="Phobius"/>
    </source>
</evidence>
<keyword evidence="1" id="KW-0472">Membrane</keyword>
<name>A0ABP7DR68_9ACTN</name>
<organism evidence="2 3">
    <name type="scientific">Microlunatus aurantiacus</name>
    <dbReference type="NCBI Taxonomy" id="446786"/>
    <lineage>
        <taxon>Bacteria</taxon>
        <taxon>Bacillati</taxon>
        <taxon>Actinomycetota</taxon>
        <taxon>Actinomycetes</taxon>
        <taxon>Propionibacteriales</taxon>
        <taxon>Propionibacteriaceae</taxon>
        <taxon>Microlunatus</taxon>
    </lineage>
</organism>
<dbReference type="Proteomes" id="UP001500051">
    <property type="component" value="Unassembled WGS sequence"/>
</dbReference>
<reference evidence="3" key="1">
    <citation type="journal article" date="2019" name="Int. J. Syst. Evol. Microbiol.">
        <title>The Global Catalogue of Microorganisms (GCM) 10K type strain sequencing project: providing services to taxonomists for standard genome sequencing and annotation.</title>
        <authorList>
            <consortium name="The Broad Institute Genomics Platform"/>
            <consortium name="The Broad Institute Genome Sequencing Center for Infectious Disease"/>
            <person name="Wu L."/>
            <person name="Ma J."/>
        </authorList>
    </citation>
    <scope>NUCLEOTIDE SEQUENCE [LARGE SCALE GENOMIC DNA]</scope>
    <source>
        <strain evidence="3">JCM 16548</strain>
    </source>
</reference>
<dbReference type="RefSeq" id="WP_344812963.1">
    <property type="nucleotide sequence ID" value="NZ_BAAAYX010000012.1"/>
</dbReference>